<dbReference type="Gene3D" id="1.10.10.2830">
    <property type="match status" value="1"/>
</dbReference>
<dbReference type="AlphaFoldDB" id="A0A174C1F1"/>
<dbReference type="Proteomes" id="UP000095651">
    <property type="component" value="Unassembled WGS sequence"/>
</dbReference>
<dbReference type="CDD" id="cd16407">
    <property type="entry name" value="ParB_N_like"/>
    <property type="match status" value="1"/>
</dbReference>
<reference evidence="3 6" key="1">
    <citation type="submission" date="2015-09" db="EMBL/GenBank/DDBJ databases">
        <authorList>
            <consortium name="Pathogen Informatics"/>
        </authorList>
    </citation>
    <scope>NUCLEOTIDE SEQUENCE [LARGE SCALE GENOMIC DNA]</scope>
    <source>
        <strain evidence="3 6">2789STDY5608850</strain>
    </source>
</reference>
<dbReference type="OrthoDB" id="1662300at2"/>
<organism evidence="3 6">
    <name type="scientific">Hungatella hathewayi</name>
    <dbReference type="NCBI Taxonomy" id="154046"/>
    <lineage>
        <taxon>Bacteria</taxon>
        <taxon>Bacillati</taxon>
        <taxon>Bacillota</taxon>
        <taxon>Clostridia</taxon>
        <taxon>Lachnospirales</taxon>
        <taxon>Lachnospiraceae</taxon>
        <taxon>Hungatella</taxon>
    </lineage>
</organism>
<dbReference type="InterPro" id="IPR050336">
    <property type="entry name" value="Chromosome_partition/occlusion"/>
</dbReference>
<feature type="domain" description="ParB-like N-terminal" evidence="2">
    <location>
        <begin position="32"/>
        <end position="122"/>
    </location>
</feature>
<dbReference type="InterPro" id="IPR036086">
    <property type="entry name" value="ParB/Sulfiredoxin_sf"/>
</dbReference>
<dbReference type="SMART" id="SM00470">
    <property type="entry name" value="ParB"/>
    <property type="match status" value="1"/>
</dbReference>
<dbReference type="Proteomes" id="UP001055091">
    <property type="component" value="Unassembled WGS sequence"/>
</dbReference>
<dbReference type="GO" id="GO:0003677">
    <property type="term" value="F:DNA binding"/>
    <property type="evidence" value="ECO:0007669"/>
    <property type="project" value="InterPro"/>
</dbReference>
<dbReference type="Proteomes" id="UP000434223">
    <property type="component" value="Unassembled WGS sequence"/>
</dbReference>
<comment type="similarity">
    <text evidence="1">Belongs to the ParB family.</text>
</comment>
<reference evidence="5 7" key="2">
    <citation type="submission" date="2019-09" db="EMBL/GenBank/DDBJ databases">
        <title>Draft genome sequencing of Hungatella hathewayi 123Y-2.</title>
        <authorList>
            <person name="Lv Q."/>
            <person name="Li S."/>
        </authorList>
    </citation>
    <scope>NUCLEOTIDE SEQUENCE [LARGE SCALE GENOMIC DNA]</scope>
    <source>
        <strain evidence="5 7">123Y-2</strain>
    </source>
</reference>
<dbReference type="PANTHER" id="PTHR33375:SF1">
    <property type="entry name" value="CHROMOSOME-PARTITIONING PROTEIN PARB-RELATED"/>
    <property type="match status" value="1"/>
</dbReference>
<dbReference type="RefSeq" id="WP_002591305.1">
    <property type="nucleotide sequence ID" value="NZ_BQNJ01000001.1"/>
</dbReference>
<reference evidence="4" key="3">
    <citation type="submission" date="2022-01" db="EMBL/GenBank/DDBJ databases">
        <title>Novel bile acid biosynthetic pathways are enriched in the microbiome of centenarians.</title>
        <authorList>
            <person name="Sato Y."/>
            <person name="Atarashi K."/>
            <person name="Plichta R.D."/>
            <person name="Arai Y."/>
            <person name="Sasajima S."/>
            <person name="Kearney M.S."/>
            <person name="Suda W."/>
            <person name="Takeshita K."/>
            <person name="Sasaki T."/>
            <person name="Okamoto S."/>
            <person name="Skelly N.A."/>
            <person name="Okamura Y."/>
            <person name="Vlamakis H."/>
            <person name="Li Y."/>
            <person name="Tanoue T."/>
            <person name="Takei H."/>
            <person name="Nittono H."/>
            <person name="Narushima S."/>
            <person name="Irie J."/>
            <person name="Itoh H."/>
            <person name="Moriya K."/>
            <person name="Sugiura Y."/>
            <person name="Suematsu M."/>
            <person name="Moritoki N."/>
            <person name="Shibata S."/>
            <person name="Littman R.D."/>
            <person name="Fischbach A.M."/>
            <person name="Uwamino Y."/>
            <person name="Inoue T."/>
            <person name="Honda A."/>
            <person name="Hattori M."/>
            <person name="Murai T."/>
            <person name="Xavier J.R."/>
            <person name="Hirose N."/>
            <person name="Honda K."/>
        </authorList>
    </citation>
    <scope>NUCLEOTIDE SEQUENCE</scope>
    <source>
        <strain evidence="4">CE91-St55</strain>
    </source>
</reference>
<dbReference type="PANTHER" id="PTHR33375">
    <property type="entry name" value="CHROMOSOME-PARTITIONING PROTEIN PARB-RELATED"/>
    <property type="match status" value="1"/>
</dbReference>
<sequence length="297" mass="33791">MGSRSANKVKFTSYNDLFGNESIEQSAEGQVIHLSLDILHSFKNHPFRVLDDEKMMETVDSVRKYGVLIPGVVRKDKQGGYEIVAGHRRKRACELAGYQDMPVIVRDLNDDEATIIMVDSNIQREDLLPSEKAKAYRMKMEALSHQGVKGEEYTADLIGKGAKKTGRTVQRYVRLTYLLPELLEYVDLKKLLLIPAEKLSFITAEEQGWVLGVILDKRLFPNEIQAEALKDESKAGTLNKKRVTEILISDSKMPSMPKITLSPKKLRDYFPKEYTKGQIEAVIYDLLESWRDSHKVG</sequence>
<dbReference type="GO" id="GO:0007059">
    <property type="term" value="P:chromosome segregation"/>
    <property type="evidence" value="ECO:0007669"/>
    <property type="project" value="TreeGrafter"/>
</dbReference>
<accession>A0A174C1F1</accession>
<dbReference type="InterPro" id="IPR003115">
    <property type="entry name" value="ParB_N"/>
</dbReference>
<dbReference type="Gene3D" id="3.90.1530.30">
    <property type="match status" value="1"/>
</dbReference>
<evidence type="ECO:0000313" key="6">
    <source>
        <dbReference type="Proteomes" id="UP000095651"/>
    </source>
</evidence>
<evidence type="ECO:0000313" key="7">
    <source>
        <dbReference type="Proteomes" id="UP000434223"/>
    </source>
</evidence>
<dbReference type="EMBL" id="CYZE01000003">
    <property type="protein sequence ID" value="CUO06924.1"/>
    <property type="molecule type" value="Genomic_DNA"/>
</dbReference>
<name>A0A174C1F1_9FIRM</name>
<evidence type="ECO:0000259" key="2">
    <source>
        <dbReference type="SMART" id="SM00470"/>
    </source>
</evidence>
<gene>
    <name evidence="3" type="primary">parB_1</name>
    <name evidence="4" type="ORF">CE91St55_28110</name>
    <name evidence="3" type="ORF">ERS852407_01805</name>
    <name evidence="5" type="ORF">GNE07_15355</name>
</gene>
<dbReference type="EMBL" id="BQNJ01000001">
    <property type="protein sequence ID" value="GKH00830.1"/>
    <property type="molecule type" value="Genomic_DNA"/>
</dbReference>
<protein>
    <submittedName>
        <fullName evidence="4">Chromosome partitioning protein ParB</fullName>
    </submittedName>
    <submittedName>
        <fullName evidence="3">ParB-like partition protein</fullName>
    </submittedName>
    <submittedName>
        <fullName evidence="5">ParB/RepB/Spo0J family partition protein</fullName>
    </submittedName>
</protein>
<dbReference type="Pfam" id="PF02195">
    <property type="entry name" value="ParB_N"/>
    <property type="match status" value="1"/>
</dbReference>
<dbReference type="EMBL" id="WNME01000009">
    <property type="protein sequence ID" value="MUB64413.1"/>
    <property type="molecule type" value="Genomic_DNA"/>
</dbReference>
<evidence type="ECO:0000313" key="3">
    <source>
        <dbReference type="EMBL" id="CUO06924.1"/>
    </source>
</evidence>
<dbReference type="SUPFAM" id="SSF110849">
    <property type="entry name" value="ParB/Sulfiredoxin"/>
    <property type="match status" value="1"/>
</dbReference>
<proteinExistence type="inferred from homology"/>
<dbReference type="GO" id="GO:0005694">
    <property type="term" value="C:chromosome"/>
    <property type="evidence" value="ECO:0007669"/>
    <property type="project" value="TreeGrafter"/>
</dbReference>
<evidence type="ECO:0000256" key="1">
    <source>
        <dbReference type="ARBA" id="ARBA00006295"/>
    </source>
</evidence>
<dbReference type="SUPFAM" id="SSF109709">
    <property type="entry name" value="KorB DNA-binding domain-like"/>
    <property type="match status" value="1"/>
</dbReference>
<evidence type="ECO:0000313" key="4">
    <source>
        <dbReference type="EMBL" id="GKH00830.1"/>
    </source>
</evidence>
<dbReference type="NCBIfam" id="TIGR00180">
    <property type="entry name" value="parB_part"/>
    <property type="match status" value="1"/>
</dbReference>
<evidence type="ECO:0000313" key="5">
    <source>
        <dbReference type="EMBL" id="MUB64413.1"/>
    </source>
</evidence>
<dbReference type="InterPro" id="IPR004437">
    <property type="entry name" value="ParB/RepB/Spo0J"/>
</dbReference>